<reference evidence="2 3" key="1">
    <citation type="journal article" date="2014" name="PLoS ONE">
        <title>De novo Genome Assembly of the Fungal Plant Pathogen Pyrenophora semeniperda.</title>
        <authorList>
            <person name="Soliai M.M."/>
            <person name="Meyer S.E."/>
            <person name="Udall J.A."/>
            <person name="Elzinga D.E."/>
            <person name="Hermansen R.A."/>
            <person name="Bodily P.M."/>
            <person name="Hart A.A."/>
            <person name="Coleman C.E."/>
        </authorList>
    </citation>
    <scope>NUCLEOTIDE SEQUENCE [LARGE SCALE GENOMIC DNA]</scope>
    <source>
        <strain evidence="2 3">CCB06</strain>
        <tissue evidence="2">Mycelium</tissue>
    </source>
</reference>
<feature type="repeat" description="WD" evidence="1">
    <location>
        <begin position="283"/>
        <end position="324"/>
    </location>
</feature>
<dbReference type="SUPFAM" id="SSF69322">
    <property type="entry name" value="Tricorn protease domain 2"/>
    <property type="match status" value="1"/>
</dbReference>
<dbReference type="Proteomes" id="UP000265663">
    <property type="component" value="Unassembled WGS sequence"/>
</dbReference>
<dbReference type="SMART" id="SM00320">
    <property type="entry name" value="WD40"/>
    <property type="match status" value="3"/>
</dbReference>
<dbReference type="GO" id="GO:0032040">
    <property type="term" value="C:small-subunit processome"/>
    <property type="evidence" value="ECO:0007669"/>
    <property type="project" value="TreeGrafter"/>
</dbReference>
<dbReference type="Pfam" id="PF00400">
    <property type="entry name" value="WD40"/>
    <property type="match status" value="1"/>
</dbReference>
<dbReference type="GO" id="GO:0034388">
    <property type="term" value="C:Pwp2p-containing subcomplex of 90S preribosome"/>
    <property type="evidence" value="ECO:0007669"/>
    <property type="project" value="TreeGrafter"/>
</dbReference>
<evidence type="ECO:0000256" key="1">
    <source>
        <dbReference type="PROSITE-ProRule" id="PRU00221"/>
    </source>
</evidence>
<protein>
    <submittedName>
        <fullName evidence="2">F-box and wd40 domain</fullName>
    </submittedName>
</protein>
<accession>A0A3M7LVH5</accession>
<dbReference type="GO" id="GO:0000028">
    <property type="term" value="P:ribosomal small subunit assembly"/>
    <property type="evidence" value="ECO:0007669"/>
    <property type="project" value="TreeGrafter"/>
</dbReference>
<keyword evidence="1" id="KW-0853">WD repeat</keyword>
<evidence type="ECO:0000313" key="2">
    <source>
        <dbReference type="EMBL" id="RMZ66228.1"/>
    </source>
</evidence>
<keyword evidence="3" id="KW-1185">Reference proteome</keyword>
<proteinExistence type="predicted"/>
<dbReference type="PANTHER" id="PTHR19858">
    <property type="entry name" value="WD40 REPEAT PROTEIN"/>
    <property type="match status" value="1"/>
</dbReference>
<dbReference type="AlphaFoldDB" id="A0A3M7LVH5"/>
<gene>
    <name evidence="2" type="ORF">GMOD_00005311</name>
</gene>
<sequence>MPLRLSRNEFMKQYVFPNEPARDFEHAGIPAQFASGHPKDWSQACHVLDFSLDIPQESAGSLKTSHTAISSDGKLLAISTSVERILIYDILSRELRAVLEGAGTVRFRPKNTVDKNDATTSQSTGEHTVRPAYTLVGSISDEAYHGIKKLSQLILWDLDQNGRLMDQEETIDSVALAKRAIDAILPTLVSNHEWTTDFIGASNLHRDFAEALSKAAIVYRRRHNTVIKDAQLGGFESVSFSSDGRLLLYHASNRSTQQGMRALEELPQLVIYDLDAGVELRRLMGHTDAIMWSAISPDNKHAASVSWDGSLRMYLVSSGELVWATERSELQSWTGAFSSDSKLIAWSTHSGRVIQVHQVVDGRQISTMQEQFSDWCRCLKWHPTRSEIALCVGKDVYVWDVFGGPDGKTLQHFKLDDDNNSHRMAGVLDVGWMKGDQLLYVASSDGTKLVYNVHTNAKELFKRSIGGEARYVTGGFYGIFQDEMGQELYMSVDGDGKVRYWRTSIASSPSWWERKPIQATTEKKPFPETGKYVKIVRKSEKQAKQEGAARE</sequence>
<dbReference type="InterPro" id="IPR027145">
    <property type="entry name" value="PWP2"/>
</dbReference>
<dbReference type="PROSITE" id="PS50082">
    <property type="entry name" value="WD_REPEATS_2"/>
    <property type="match status" value="1"/>
</dbReference>
<dbReference type="OrthoDB" id="1367865at2759"/>
<dbReference type="PANTHER" id="PTHR19858:SF0">
    <property type="entry name" value="PERIODIC TRYPTOPHAN PROTEIN 2 HOMOLOG"/>
    <property type="match status" value="1"/>
</dbReference>
<dbReference type="EMBL" id="KE747806">
    <property type="protein sequence ID" value="RMZ66228.1"/>
    <property type="molecule type" value="Genomic_DNA"/>
</dbReference>
<dbReference type="InterPro" id="IPR001680">
    <property type="entry name" value="WD40_rpt"/>
</dbReference>
<dbReference type="InterPro" id="IPR015943">
    <property type="entry name" value="WD40/YVTN_repeat-like_dom_sf"/>
</dbReference>
<organism evidence="2 3">
    <name type="scientific">Pyrenophora seminiperda CCB06</name>
    <dbReference type="NCBI Taxonomy" id="1302712"/>
    <lineage>
        <taxon>Eukaryota</taxon>
        <taxon>Fungi</taxon>
        <taxon>Dikarya</taxon>
        <taxon>Ascomycota</taxon>
        <taxon>Pezizomycotina</taxon>
        <taxon>Dothideomycetes</taxon>
        <taxon>Pleosporomycetidae</taxon>
        <taxon>Pleosporales</taxon>
        <taxon>Pleosporineae</taxon>
        <taxon>Pleosporaceae</taxon>
        <taxon>Pyrenophora</taxon>
    </lineage>
</organism>
<dbReference type="Gene3D" id="2.130.10.10">
    <property type="entry name" value="YVTN repeat-like/Quinoprotein amine dehydrogenase"/>
    <property type="match status" value="2"/>
</dbReference>
<dbReference type="GO" id="GO:0000462">
    <property type="term" value="P:maturation of SSU-rRNA from tricistronic rRNA transcript (SSU-rRNA, 5.8S rRNA, LSU-rRNA)"/>
    <property type="evidence" value="ECO:0007669"/>
    <property type="project" value="TreeGrafter"/>
</dbReference>
<evidence type="ECO:0000313" key="3">
    <source>
        <dbReference type="Proteomes" id="UP000265663"/>
    </source>
</evidence>
<name>A0A3M7LVH5_9PLEO</name>